<proteinExistence type="predicted"/>
<sequence>MGEADPRKALKNADNKYIAALSDVRLEGSSEAVYFVLRGLGMKASQGPNCLPRIEVMACQHPKLFAALRRLNLRHVRDTIILEPSGSGPGNPASADRSVERQVRTDVSPPTDTAHPAPLLRGASSSSLAAQQREREQRKKRIRDRKAAAIERLAAPKFLSAKLPFQMAWIEEHRREGEAVPVKPPEQVVPHTGAESQARQFIETQSTKAEEPEEKTWSRLKPVRSVEEQKEYFSKLSEPRSIRPKVPPFELAKRVQSSFGRAAERHLLARLEKIHESKAPKAEEQDRSKVNESLREALRALCESDDDDLNDGVFPPDPSPALSETEDSA</sequence>
<accession>A0ABP0MQ14</accession>
<reference evidence="2 3" key="1">
    <citation type="submission" date="2024-02" db="EMBL/GenBank/DDBJ databases">
        <authorList>
            <person name="Chen Y."/>
            <person name="Shah S."/>
            <person name="Dougan E. K."/>
            <person name="Thang M."/>
            <person name="Chan C."/>
        </authorList>
    </citation>
    <scope>NUCLEOTIDE SEQUENCE [LARGE SCALE GENOMIC DNA]</scope>
</reference>
<evidence type="ECO:0000256" key="1">
    <source>
        <dbReference type="SAM" id="MobiDB-lite"/>
    </source>
</evidence>
<gene>
    <name evidence="2" type="ORF">SCF082_LOCUS28910</name>
</gene>
<feature type="region of interest" description="Disordered" evidence="1">
    <location>
        <begin position="297"/>
        <end position="329"/>
    </location>
</feature>
<feature type="compositionally biased region" description="Low complexity" evidence="1">
    <location>
        <begin position="116"/>
        <end position="131"/>
    </location>
</feature>
<evidence type="ECO:0000313" key="3">
    <source>
        <dbReference type="Proteomes" id="UP001642464"/>
    </source>
</evidence>
<dbReference type="EMBL" id="CAXAMM010023003">
    <property type="protein sequence ID" value="CAK9052927.1"/>
    <property type="molecule type" value="Genomic_DNA"/>
</dbReference>
<protein>
    <submittedName>
        <fullName evidence="2">Uncharacterized protein</fullName>
    </submittedName>
</protein>
<dbReference type="Proteomes" id="UP001642464">
    <property type="component" value="Unassembled WGS sequence"/>
</dbReference>
<name>A0ABP0MQ14_9DINO</name>
<evidence type="ECO:0000313" key="2">
    <source>
        <dbReference type="EMBL" id="CAK9052927.1"/>
    </source>
</evidence>
<organism evidence="2 3">
    <name type="scientific">Durusdinium trenchii</name>
    <dbReference type="NCBI Taxonomy" id="1381693"/>
    <lineage>
        <taxon>Eukaryota</taxon>
        <taxon>Sar</taxon>
        <taxon>Alveolata</taxon>
        <taxon>Dinophyceae</taxon>
        <taxon>Suessiales</taxon>
        <taxon>Symbiodiniaceae</taxon>
        <taxon>Durusdinium</taxon>
    </lineage>
</organism>
<keyword evidence="3" id="KW-1185">Reference proteome</keyword>
<comment type="caution">
    <text evidence="2">The sequence shown here is derived from an EMBL/GenBank/DDBJ whole genome shotgun (WGS) entry which is preliminary data.</text>
</comment>
<feature type="region of interest" description="Disordered" evidence="1">
    <location>
        <begin position="176"/>
        <end position="197"/>
    </location>
</feature>
<feature type="region of interest" description="Disordered" evidence="1">
    <location>
        <begin position="81"/>
        <end position="145"/>
    </location>
</feature>